<dbReference type="EMBL" id="JBHSWV010000803">
    <property type="protein sequence ID" value="MFC6769712.1"/>
    <property type="molecule type" value="Genomic_DNA"/>
</dbReference>
<keyword evidence="3" id="KW-1185">Reference proteome</keyword>
<organism evidence="2 3">
    <name type="scientific">Natrinema soli</name>
    <dbReference type="NCBI Taxonomy" id="1930624"/>
    <lineage>
        <taxon>Archaea</taxon>
        <taxon>Methanobacteriati</taxon>
        <taxon>Methanobacteriota</taxon>
        <taxon>Stenosarchaea group</taxon>
        <taxon>Halobacteria</taxon>
        <taxon>Halobacteriales</taxon>
        <taxon>Natrialbaceae</taxon>
        <taxon>Natrinema</taxon>
    </lineage>
</organism>
<comment type="caution">
    <text evidence="2">The sequence shown here is derived from an EMBL/GenBank/DDBJ whole genome shotgun (WGS) entry which is preliminary data.</text>
</comment>
<protein>
    <recommendedName>
        <fullName evidence="4">Restriction endonuclease type IV Mrr domain-containing protein</fullName>
    </recommendedName>
</protein>
<name>A0ABD5SXL2_9EURY</name>
<reference evidence="2 3" key="1">
    <citation type="journal article" date="2019" name="Int. J. Syst. Evol. Microbiol.">
        <title>The Global Catalogue of Microorganisms (GCM) 10K type strain sequencing project: providing services to taxonomists for standard genome sequencing and annotation.</title>
        <authorList>
            <consortium name="The Broad Institute Genomics Platform"/>
            <consortium name="The Broad Institute Genome Sequencing Center for Infectious Disease"/>
            <person name="Wu L."/>
            <person name="Ma J."/>
        </authorList>
    </citation>
    <scope>NUCLEOTIDE SEQUENCE [LARGE SCALE GENOMIC DNA]</scope>
    <source>
        <strain evidence="2 3">LMG 29247</strain>
    </source>
</reference>
<evidence type="ECO:0008006" key="4">
    <source>
        <dbReference type="Google" id="ProtNLM"/>
    </source>
</evidence>
<accession>A0ABD5SXL2</accession>
<proteinExistence type="predicted"/>
<dbReference type="Proteomes" id="UP001596383">
    <property type="component" value="Unassembled WGS sequence"/>
</dbReference>
<feature type="region of interest" description="Disordered" evidence="1">
    <location>
        <begin position="184"/>
        <end position="207"/>
    </location>
</feature>
<sequence length="370" mass="41554">MRAEFSSVSYFTGGIFNRFTCDSQDMSRLYIAPVGSDWCERFDQTVGSPISASDIDLPSILEADQEIRIWGTSDGKQKYSYFTAMETGDPVLFYSDGEFFASGRIGVTLEDAALGERLWDSAESKYIYTISEYEPISVLPAELGDLLSYGEGWHPRGFMRVSEQAINSLLTEYNSVEEAFQDLRSDESVASPSEPETETEQASDADDGRVHTEIQWYLVQLGQQHGYDVHVAINDKNRTYQGERLGEGCLEELVLPGFSDAVTNIIRYVDVIWLEGDAIVAMFEVESTTSIYSGILRMTDFVTRVPNFAVDMYIVAAESDSDAVRKEMTRPTFETVLEPVSHSSLQFLSFEDVRERYETVVSAGPLQEVF</sequence>
<evidence type="ECO:0000313" key="3">
    <source>
        <dbReference type="Proteomes" id="UP001596383"/>
    </source>
</evidence>
<feature type="compositionally biased region" description="Acidic residues" evidence="1">
    <location>
        <begin position="195"/>
        <end position="205"/>
    </location>
</feature>
<gene>
    <name evidence="2" type="ORF">ACFQE6_33130</name>
</gene>
<evidence type="ECO:0000313" key="2">
    <source>
        <dbReference type="EMBL" id="MFC6769712.1"/>
    </source>
</evidence>
<dbReference type="AlphaFoldDB" id="A0ABD5SXL2"/>
<evidence type="ECO:0000256" key="1">
    <source>
        <dbReference type="SAM" id="MobiDB-lite"/>
    </source>
</evidence>